<protein>
    <recommendedName>
        <fullName evidence="2">Peptidoglycan binding-like domain-containing protein</fullName>
    </recommendedName>
</protein>
<dbReference type="Gene3D" id="1.10.101.10">
    <property type="entry name" value="PGBD-like superfamily/PGBD"/>
    <property type="match status" value="1"/>
</dbReference>
<name>A0A7W6BM21_9HYPH</name>
<dbReference type="Proteomes" id="UP000531216">
    <property type="component" value="Unassembled WGS sequence"/>
</dbReference>
<dbReference type="Pfam" id="PF01471">
    <property type="entry name" value="PG_binding_1"/>
    <property type="match status" value="1"/>
</dbReference>
<reference evidence="3 4" key="1">
    <citation type="submission" date="2020-08" db="EMBL/GenBank/DDBJ databases">
        <title>Genomic Encyclopedia of Type Strains, Phase IV (KMG-IV): sequencing the most valuable type-strain genomes for metagenomic binning, comparative biology and taxonomic classification.</title>
        <authorList>
            <person name="Goeker M."/>
        </authorList>
    </citation>
    <scope>NUCLEOTIDE SEQUENCE [LARGE SCALE GENOMIC DNA]</scope>
    <source>
        <strain evidence="3 4">DSM 25024</strain>
    </source>
</reference>
<accession>A0A7W6BM21</accession>
<evidence type="ECO:0000256" key="1">
    <source>
        <dbReference type="SAM" id="SignalP"/>
    </source>
</evidence>
<evidence type="ECO:0000259" key="2">
    <source>
        <dbReference type="Pfam" id="PF01471"/>
    </source>
</evidence>
<feature type="signal peptide" evidence="1">
    <location>
        <begin position="1"/>
        <end position="22"/>
    </location>
</feature>
<keyword evidence="4" id="KW-1185">Reference proteome</keyword>
<keyword evidence="1" id="KW-0732">Signal</keyword>
<dbReference type="AlphaFoldDB" id="A0A7W6BM21"/>
<dbReference type="RefSeq" id="WP_090959084.1">
    <property type="nucleotide sequence ID" value="NZ_JACIDO010000001.1"/>
</dbReference>
<evidence type="ECO:0000313" key="4">
    <source>
        <dbReference type="Proteomes" id="UP000531216"/>
    </source>
</evidence>
<feature type="chain" id="PRO_5030921114" description="Peptidoglycan binding-like domain-containing protein" evidence="1">
    <location>
        <begin position="23"/>
        <end position="201"/>
    </location>
</feature>
<organism evidence="3 4">
    <name type="scientific">Aureimonas phyllosphaerae</name>
    <dbReference type="NCBI Taxonomy" id="1166078"/>
    <lineage>
        <taxon>Bacteria</taxon>
        <taxon>Pseudomonadati</taxon>
        <taxon>Pseudomonadota</taxon>
        <taxon>Alphaproteobacteria</taxon>
        <taxon>Hyphomicrobiales</taxon>
        <taxon>Aurantimonadaceae</taxon>
        <taxon>Aureimonas</taxon>
    </lineage>
</organism>
<proteinExistence type="predicted"/>
<dbReference type="SUPFAM" id="SSF47090">
    <property type="entry name" value="PGBD-like"/>
    <property type="match status" value="1"/>
</dbReference>
<evidence type="ECO:0000313" key="3">
    <source>
        <dbReference type="EMBL" id="MBB3934459.1"/>
    </source>
</evidence>
<gene>
    <name evidence="3" type="ORF">GGR05_000570</name>
</gene>
<dbReference type="InterPro" id="IPR036365">
    <property type="entry name" value="PGBD-like_sf"/>
</dbReference>
<dbReference type="EMBL" id="JACIDO010000001">
    <property type="protein sequence ID" value="MBB3934459.1"/>
    <property type="molecule type" value="Genomic_DNA"/>
</dbReference>
<dbReference type="OrthoDB" id="7859905at2"/>
<sequence>MRPFGSFLYSCLTLLAVNTAEAATSTNEFSVRGLGAQSCEALAKAYDDEAQRPAVVAVLGSWVAGYISHANRTTPGAFEVMPISDNQTLAHLVVSVCRDNPTSLVESSTAGLVDRMKSGIQTMSSQLSEIGEGDKRVTIRTETLKAVQAQLKQDGFLTGAADGAFGPATAKALAAFQTARKLPTSGVPDAATLVTLFLGKE</sequence>
<comment type="caution">
    <text evidence="3">The sequence shown here is derived from an EMBL/GenBank/DDBJ whole genome shotgun (WGS) entry which is preliminary data.</text>
</comment>
<dbReference type="InterPro" id="IPR036366">
    <property type="entry name" value="PGBDSf"/>
</dbReference>
<dbReference type="InterPro" id="IPR002477">
    <property type="entry name" value="Peptidoglycan-bd-like"/>
</dbReference>
<feature type="domain" description="Peptidoglycan binding-like" evidence="2">
    <location>
        <begin position="142"/>
        <end position="195"/>
    </location>
</feature>